<keyword evidence="6" id="KW-1185">Reference proteome</keyword>
<organism evidence="5 6">
    <name type="scientific">Colwellia echini</name>
    <dbReference type="NCBI Taxonomy" id="1982103"/>
    <lineage>
        <taxon>Bacteria</taxon>
        <taxon>Pseudomonadati</taxon>
        <taxon>Pseudomonadota</taxon>
        <taxon>Gammaproteobacteria</taxon>
        <taxon>Alteromonadales</taxon>
        <taxon>Colwelliaceae</taxon>
        <taxon>Colwellia</taxon>
    </lineage>
</organism>
<accession>A0ABY3MWG2</accession>
<dbReference type="SMART" id="SM00342">
    <property type="entry name" value="HTH_ARAC"/>
    <property type="match status" value="1"/>
</dbReference>
<gene>
    <name evidence="5" type="ORF">CWS31_009310</name>
</gene>
<evidence type="ECO:0000256" key="3">
    <source>
        <dbReference type="ARBA" id="ARBA00023163"/>
    </source>
</evidence>
<dbReference type="EMBL" id="PJAI02000009">
    <property type="protein sequence ID" value="TYK65553.1"/>
    <property type="molecule type" value="Genomic_DNA"/>
</dbReference>
<dbReference type="InterPro" id="IPR013976">
    <property type="entry name" value="HDOD"/>
</dbReference>
<feature type="domain" description="HTH araC/xylS-type" evidence="4">
    <location>
        <begin position="9"/>
        <end position="107"/>
    </location>
</feature>
<dbReference type="Gene3D" id="1.10.3210.10">
    <property type="entry name" value="Hypothetical protein af1432"/>
    <property type="match status" value="1"/>
</dbReference>
<name>A0ABY3MWG2_9GAMM</name>
<dbReference type="SUPFAM" id="SSF109604">
    <property type="entry name" value="HD-domain/PDEase-like"/>
    <property type="match status" value="1"/>
</dbReference>
<reference evidence="5 6" key="1">
    <citation type="submission" date="2019-08" db="EMBL/GenBank/DDBJ databases">
        <title>Microbe sample from Colwellia echini.</title>
        <authorList>
            <person name="Christiansen L."/>
            <person name="Pathiraja D."/>
            <person name="Schultz-Johansen M."/>
            <person name="Choi I.-G."/>
            <person name="Stougaard P."/>
        </authorList>
    </citation>
    <scope>NUCLEOTIDE SEQUENCE [LARGE SCALE GENOMIC DNA]</scope>
    <source>
        <strain evidence="5 6">A3</strain>
    </source>
</reference>
<evidence type="ECO:0000313" key="5">
    <source>
        <dbReference type="EMBL" id="TYK65553.1"/>
    </source>
</evidence>
<evidence type="ECO:0000256" key="2">
    <source>
        <dbReference type="ARBA" id="ARBA00023125"/>
    </source>
</evidence>
<dbReference type="PANTHER" id="PTHR47894:SF1">
    <property type="entry name" value="HTH-TYPE TRANSCRIPTIONAL REGULATOR VQSM"/>
    <property type="match status" value="1"/>
</dbReference>
<dbReference type="SUPFAM" id="SSF46689">
    <property type="entry name" value="Homeodomain-like"/>
    <property type="match status" value="1"/>
</dbReference>
<dbReference type="Gene3D" id="1.10.10.60">
    <property type="entry name" value="Homeodomain-like"/>
    <property type="match status" value="1"/>
</dbReference>
<keyword evidence="3" id="KW-0804">Transcription</keyword>
<dbReference type="PRINTS" id="PR00032">
    <property type="entry name" value="HTHARAC"/>
</dbReference>
<evidence type="ECO:0000313" key="6">
    <source>
        <dbReference type="Proteomes" id="UP000815846"/>
    </source>
</evidence>
<protein>
    <submittedName>
        <fullName evidence="5">HDOD domain-containing protein</fullName>
    </submittedName>
</protein>
<dbReference type="Proteomes" id="UP000815846">
    <property type="component" value="Unassembled WGS sequence"/>
</dbReference>
<dbReference type="Pfam" id="PF08668">
    <property type="entry name" value="HDOD"/>
    <property type="match status" value="1"/>
</dbReference>
<dbReference type="InterPro" id="IPR009057">
    <property type="entry name" value="Homeodomain-like_sf"/>
</dbReference>
<dbReference type="InterPro" id="IPR020449">
    <property type="entry name" value="Tscrpt_reg_AraC-type_HTH"/>
</dbReference>
<dbReference type="PROSITE" id="PS01124">
    <property type="entry name" value="HTH_ARAC_FAMILY_2"/>
    <property type="match status" value="1"/>
</dbReference>
<keyword evidence="2" id="KW-0238">DNA-binding</keyword>
<dbReference type="InterPro" id="IPR018060">
    <property type="entry name" value="HTH_AraC"/>
</dbReference>
<evidence type="ECO:0000256" key="1">
    <source>
        <dbReference type="ARBA" id="ARBA00023015"/>
    </source>
</evidence>
<dbReference type="PANTHER" id="PTHR47894">
    <property type="entry name" value="HTH-TYPE TRANSCRIPTIONAL REGULATOR GADX"/>
    <property type="match status" value="1"/>
</dbReference>
<evidence type="ECO:0000259" key="4">
    <source>
        <dbReference type="PROSITE" id="PS01124"/>
    </source>
</evidence>
<proteinExistence type="predicted"/>
<dbReference type="Pfam" id="PF12833">
    <property type="entry name" value="HTH_18"/>
    <property type="match status" value="1"/>
</dbReference>
<keyword evidence="1" id="KW-0805">Transcription regulation</keyword>
<sequence>MTNKILLTESVNILLTKSDVPARLTIEQCASALAMSMTSFRRKLTLEETTFKLIQQKYLNELCVKALLTQHESIDILVAKLGYSERSTFERAFRNKFGITPSQFRELSLVDDTGNTDKQKLSDIAQNMPPLSDSCQQLLIDKDHASFDLQRVLEIVAQDPIFTGRLMGLASKAIYGKTPLNIQEAISRSLGINTVVNLAVVFSVKDALSAHVDDKVISQCTQAFLTAPKLFQLIRKSVAAKLKFDNALTEQVLVFGLLGILLLCHKDFSKHQFMLHSMQGVDEVDSLNTHVYAAMHISIYAASSLMLSIWHIDAKVIKQLHHIDKVSKREVTGTKQDELTLFMLSCLYSLISECNDYSHLEQKAELLEIENFAEIKAIFFNHH</sequence>
<comment type="caution">
    <text evidence="5">The sequence shown here is derived from an EMBL/GenBank/DDBJ whole genome shotgun (WGS) entry which is preliminary data.</text>
</comment>
<dbReference type="RefSeq" id="WP_101344174.1">
    <property type="nucleotide sequence ID" value="NZ_PJAI02000009.1"/>
</dbReference>